<dbReference type="SUPFAM" id="SSF81321">
    <property type="entry name" value="Family A G protein-coupled receptor-like"/>
    <property type="match status" value="1"/>
</dbReference>
<keyword evidence="1" id="KW-0472">Membrane</keyword>
<evidence type="ECO:0000256" key="1">
    <source>
        <dbReference type="SAM" id="Phobius"/>
    </source>
</evidence>
<evidence type="ECO:0000313" key="3">
    <source>
        <dbReference type="EMBL" id="RWS16238.1"/>
    </source>
</evidence>
<accession>A0A3S3PTU8</accession>
<evidence type="ECO:0000313" key="2">
    <source>
        <dbReference type="EMBL" id="RWS16229.1"/>
    </source>
</evidence>
<proteinExistence type="predicted"/>
<keyword evidence="4" id="KW-1185">Reference proteome</keyword>
<reference evidence="3" key="2">
    <citation type="submission" date="2018-11" db="EMBL/GenBank/DDBJ databases">
        <title>Trombidioid mite genomics.</title>
        <authorList>
            <person name="Dong X."/>
        </authorList>
    </citation>
    <scope>NUCLEOTIDE SEQUENCE</scope>
    <source>
        <strain evidence="3">UoL-WK</strain>
    </source>
</reference>
<keyword evidence="1" id="KW-0812">Transmembrane</keyword>
<sequence length="160" mass="18261">MDYCDNNTRTALFSNINLKGAEIAPTLYKYLCPPLFFICFISLVLNKILFVIGHLKTRNKSPVLLLSLNLASTDALASLLSGIGLVFNSYLPMVYDIHFDRCPFLAFEITRMSAMIASVLHLLALAFIHYKGITKPLHYSQMHFCRLRVFNLREQVVKEQ</sequence>
<feature type="transmembrane region" description="Helical" evidence="1">
    <location>
        <begin position="64"/>
        <end position="91"/>
    </location>
</feature>
<feature type="transmembrane region" description="Helical" evidence="1">
    <location>
        <begin position="35"/>
        <end position="52"/>
    </location>
</feature>
<protein>
    <submittedName>
        <fullName evidence="3">Trace amine-associated receptor 2-like protein</fullName>
    </submittedName>
</protein>
<dbReference type="STRING" id="1965070.A0A3S3PTU8"/>
<organism evidence="3 4">
    <name type="scientific">Dinothrombium tinctorium</name>
    <dbReference type="NCBI Taxonomy" id="1965070"/>
    <lineage>
        <taxon>Eukaryota</taxon>
        <taxon>Metazoa</taxon>
        <taxon>Ecdysozoa</taxon>
        <taxon>Arthropoda</taxon>
        <taxon>Chelicerata</taxon>
        <taxon>Arachnida</taxon>
        <taxon>Acari</taxon>
        <taxon>Acariformes</taxon>
        <taxon>Trombidiformes</taxon>
        <taxon>Prostigmata</taxon>
        <taxon>Anystina</taxon>
        <taxon>Parasitengona</taxon>
        <taxon>Trombidioidea</taxon>
        <taxon>Trombidiidae</taxon>
        <taxon>Dinothrombium</taxon>
    </lineage>
</organism>
<evidence type="ECO:0000313" key="4">
    <source>
        <dbReference type="Proteomes" id="UP000285301"/>
    </source>
</evidence>
<keyword evidence="1" id="KW-1133">Transmembrane helix</keyword>
<keyword evidence="3" id="KW-0675">Receptor</keyword>
<comment type="caution">
    <text evidence="3">The sequence shown here is derived from an EMBL/GenBank/DDBJ whole genome shotgun (WGS) entry which is preliminary data.</text>
</comment>
<dbReference type="Proteomes" id="UP000285301">
    <property type="component" value="Unassembled WGS sequence"/>
</dbReference>
<gene>
    <name evidence="3" type="ORF">B4U79_17876</name>
    <name evidence="2" type="ORF">B4U79_17877</name>
</gene>
<dbReference type="AlphaFoldDB" id="A0A3S3PTU8"/>
<feature type="transmembrane region" description="Helical" evidence="1">
    <location>
        <begin position="111"/>
        <end position="130"/>
    </location>
</feature>
<dbReference type="OrthoDB" id="9894375at2759"/>
<name>A0A3S3PTU8_9ACAR</name>
<dbReference type="EMBL" id="NCKU01000263">
    <property type="protein sequence ID" value="RWS16238.1"/>
    <property type="molecule type" value="Genomic_DNA"/>
</dbReference>
<dbReference type="Gene3D" id="1.20.1070.10">
    <property type="entry name" value="Rhodopsin 7-helix transmembrane proteins"/>
    <property type="match status" value="1"/>
</dbReference>
<reference evidence="3 4" key="1">
    <citation type="journal article" date="2018" name="Gigascience">
        <title>Genomes of trombidid mites reveal novel predicted allergens and laterally-transferred genes associated with secondary metabolism.</title>
        <authorList>
            <person name="Dong X."/>
            <person name="Chaisiri K."/>
            <person name="Xia D."/>
            <person name="Armstrong S.D."/>
            <person name="Fang Y."/>
            <person name="Donnelly M.J."/>
            <person name="Kadowaki T."/>
            <person name="McGarry J.W."/>
            <person name="Darby A.C."/>
            <person name="Makepeace B.L."/>
        </authorList>
    </citation>
    <scope>NUCLEOTIDE SEQUENCE [LARGE SCALE GENOMIC DNA]</scope>
    <source>
        <strain evidence="3">UoL-WK</strain>
    </source>
</reference>
<dbReference type="EMBL" id="NCKU01000266">
    <property type="protein sequence ID" value="RWS16229.1"/>
    <property type="molecule type" value="Genomic_DNA"/>
</dbReference>